<keyword evidence="7 9" id="KW-0808">Transferase</keyword>
<evidence type="ECO:0000256" key="2">
    <source>
        <dbReference type="ARBA" id="ARBA00004496"/>
    </source>
</evidence>
<evidence type="ECO:0000256" key="4">
    <source>
        <dbReference type="ARBA" id="ARBA00011905"/>
    </source>
</evidence>
<dbReference type="NCBIfam" id="NF009732">
    <property type="entry name" value="PRK13255.1"/>
    <property type="match status" value="1"/>
</dbReference>
<feature type="binding site" evidence="9">
    <location>
        <position position="10"/>
    </location>
    <ligand>
        <name>S-adenosyl-L-methionine</name>
        <dbReference type="ChEBI" id="CHEBI:59789"/>
    </ligand>
</feature>
<dbReference type="RefSeq" id="WP_014110578.1">
    <property type="nucleotide sequence ID" value="NC_016041.1"/>
</dbReference>
<name>G4QNZ9_GLANF</name>
<evidence type="ECO:0000256" key="5">
    <source>
        <dbReference type="ARBA" id="ARBA00022490"/>
    </source>
</evidence>
<evidence type="ECO:0000256" key="9">
    <source>
        <dbReference type="HAMAP-Rule" id="MF_00812"/>
    </source>
</evidence>
<feature type="binding site" evidence="9">
    <location>
        <position position="123"/>
    </location>
    <ligand>
        <name>S-adenosyl-L-methionine</name>
        <dbReference type="ChEBI" id="CHEBI:59789"/>
    </ligand>
</feature>
<dbReference type="EMBL" id="CP003060">
    <property type="protein sequence ID" value="AEP31707.1"/>
    <property type="molecule type" value="Genomic_DNA"/>
</dbReference>
<dbReference type="GO" id="GO:0032259">
    <property type="term" value="P:methylation"/>
    <property type="evidence" value="ECO:0007669"/>
    <property type="project" value="UniProtKB-KW"/>
</dbReference>
<organism evidence="10 11">
    <name type="scientific">Glaciecola nitratireducens (strain JCM 12485 / KCTC 12276 / FR1064)</name>
    <dbReference type="NCBI Taxonomy" id="1085623"/>
    <lineage>
        <taxon>Bacteria</taxon>
        <taxon>Pseudomonadati</taxon>
        <taxon>Pseudomonadota</taxon>
        <taxon>Gammaproteobacteria</taxon>
        <taxon>Alteromonadales</taxon>
        <taxon>Alteromonadaceae</taxon>
        <taxon>Brumicola</taxon>
    </lineage>
</organism>
<accession>G4QNZ9</accession>
<evidence type="ECO:0000256" key="6">
    <source>
        <dbReference type="ARBA" id="ARBA00022603"/>
    </source>
</evidence>
<keyword evidence="8 9" id="KW-0949">S-adenosyl-L-methionine</keyword>
<dbReference type="AlphaFoldDB" id="G4QNZ9"/>
<dbReference type="InterPro" id="IPR022474">
    <property type="entry name" value="Thiopur_S-MeTfrase_Se/Te_detox"/>
</dbReference>
<evidence type="ECO:0000256" key="7">
    <source>
        <dbReference type="ARBA" id="ARBA00022679"/>
    </source>
</evidence>
<dbReference type="InterPro" id="IPR008854">
    <property type="entry name" value="TPMT"/>
</dbReference>
<feature type="binding site" evidence="9">
    <location>
        <position position="66"/>
    </location>
    <ligand>
        <name>S-adenosyl-L-methionine</name>
        <dbReference type="ChEBI" id="CHEBI:59789"/>
    </ligand>
</feature>
<dbReference type="GO" id="GO:0005737">
    <property type="term" value="C:cytoplasm"/>
    <property type="evidence" value="ECO:0007669"/>
    <property type="project" value="UniProtKB-SubCell"/>
</dbReference>
<dbReference type="Gene3D" id="3.40.50.150">
    <property type="entry name" value="Vaccinia Virus protein VP39"/>
    <property type="match status" value="1"/>
</dbReference>
<evidence type="ECO:0000256" key="8">
    <source>
        <dbReference type="ARBA" id="ARBA00022691"/>
    </source>
</evidence>
<dbReference type="HOGENOM" id="CLU_085515_1_0_6"/>
<dbReference type="PANTHER" id="PTHR10259:SF11">
    <property type="entry name" value="THIOPURINE S-METHYLTRANSFERASE"/>
    <property type="match status" value="1"/>
</dbReference>
<dbReference type="KEGG" id="gni:GNIT_3613"/>
<sequence>MEPDFWHRRWKKNEIGFHENEGNTLLKAYFEQWQLPENGRVFVPLCGKTKDIGWFLAKGLSVVAIELNESAVKALFEDLGVEPHIESHGSLSKYSVANLIVYVGDFFTLSAEDVGSIDGVFDRGALVALPEPLRNRYSQHLRMISKACKQFVVTYDYDQSLFAGPPFSVPSETVHEVYQQYFNITQLYRGKVAGGFRGQDEVYESVFLLLDKC</sequence>
<reference evidence="10 11" key="1">
    <citation type="journal article" date="2011" name="J. Bacteriol.">
        <title>Complete genome sequence of seawater bacterium Glaciecola nitratireducens FR1064T.</title>
        <authorList>
            <person name="Bian F."/>
            <person name="Qin Q.L."/>
            <person name="Xie B.B."/>
            <person name="Shu Y.L."/>
            <person name="Zhang X.Y."/>
            <person name="Yu Y."/>
            <person name="Chen B."/>
            <person name="Chen X.L."/>
            <person name="Zhou B.C."/>
            <person name="Zhang Y.Z."/>
        </authorList>
    </citation>
    <scope>NUCLEOTIDE SEQUENCE [LARGE SCALE GENOMIC DNA]</scope>
    <source>
        <strain evidence="11">JCM 12485 / KCTC 12276 / FR1064</strain>
    </source>
</reference>
<evidence type="ECO:0000256" key="1">
    <source>
        <dbReference type="ARBA" id="ARBA00000903"/>
    </source>
</evidence>
<feature type="binding site" evidence="9">
    <location>
        <position position="45"/>
    </location>
    <ligand>
        <name>S-adenosyl-L-methionine</name>
        <dbReference type="ChEBI" id="CHEBI:59789"/>
    </ligand>
</feature>
<keyword evidence="11" id="KW-1185">Reference proteome</keyword>
<comment type="catalytic activity">
    <reaction evidence="1 9">
        <text>S-adenosyl-L-methionine + a thiopurine = S-adenosyl-L-homocysteine + a thiopurine S-methylether.</text>
        <dbReference type="EC" id="2.1.1.67"/>
    </reaction>
</comment>
<dbReference type="PROSITE" id="PS51585">
    <property type="entry name" value="SAM_MT_TPMT"/>
    <property type="match status" value="1"/>
</dbReference>
<dbReference type="SUPFAM" id="SSF53335">
    <property type="entry name" value="S-adenosyl-L-methionine-dependent methyltransferases"/>
    <property type="match status" value="1"/>
</dbReference>
<evidence type="ECO:0000313" key="10">
    <source>
        <dbReference type="EMBL" id="AEP31707.1"/>
    </source>
</evidence>
<dbReference type="Proteomes" id="UP000009282">
    <property type="component" value="Chromosome"/>
</dbReference>
<dbReference type="PANTHER" id="PTHR10259">
    <property type="entry name" value="THIOPURINE S-METHYLTRANSFERASE"/>
    <property type="match status" value="1"/>
</dbReference>
<dbReference type="GO" id="GO:0008119">
    <property type="term" value="F:thiopurine S-methyltransferase activity"/>
    <property type="evidence" value="ECO:0007669"/>
    <property type="project" value="UniProtKB-UniRule"/>
</dbReference>
<keyword evidence="6 9" id="KW-0489">Methyltransferase</keyword>
<dbReference type="NCBIfam" id="TIGR03840">
    <property type="entry name" value="TMPT_Se_Te"/>
    <property type="match status" value="1"/>
</dbReference>
<evidence type="ECO:0000256" key="3">
    <source>
        <dbReference type="ARBA" id="ARBA00008145"/>
    </source>
</evidence>
<dbReference type="FunFam" id="3.40.50.150:FF:000101">
    <property type="entry name" value="Thiopurine S-methyltransferase"/>
    <property type="match status" value="1"/>
</dbReference>
<comment type="subcellular location">
    <subcellularLocation>
        <location evidence="2 9">Cytoplasm</location>
    </subcellularLocation>
</comment>
<dbReference type="eggNOG" id="COG0500">
    <property type="taxonomic scope" value="Bacteria"/>
</dbReference>
<protein>
    <recommendedName>
        <fullName evidence="4 9">Thiopurine S-methyltransferase</fullName>
        <ecNumber evidence="4 9">2.1.1.67</ecNumber>
    </recommendedName>
    <alternativeName>
        <fullName evidence="9">Thiopurine methyltransferase</fullName>
    </alternativeName>
</protein>
<dbReference type="OrthoDB" id="9778208at2"/>
<dbReference type="InterPro" id="IPR029063">
    <property type="entry name" value="SAM-dependent_MTases_sf"/>
</dbReference>
<dbReference type="EC" id="2.1.1.67" evidence="4 9"/>
<dbReference type="Pfam" id="PF05724">
    <property type="entry name" value="TPMT"/>
    <property type="match status" value="1"/>
</dbReference>
<dbReference type="PIRSF" id="PIRSF023956">
    <property type="entry name" value="Thiopurine_S-methyltransferase"/>
    <property type="match status" value="1"/>
</dbReference>
<gene>
    <name evidence="10" type="primary">tpmT</name>
    <name evidence="9" type="synonym">tpm</name>
    <name evidence="10" type="ordered locus">GNIT_3613</name>
</gene>
<evidence type="ECO:0000313" key="11">
    <source>
        <dbReference type="Proteomes" id="UP000009282"/>
    </source>
</evidence>
<dbReference type="HAMAP" id="MF_00812">
    <property type="entry name" value="Thiopur_methtran"/>
    <property type="match status" value="1"/>
</dbReference>
<comment type="similarity">
    <text evidence="3 9">Belongs to the class I-like SAM-binding methyltransferase superfamily. TPMT family.</text>
</comment>
<dbReference type="InterPro" id="IPR025835">
    <property type="entry name" value="Thiopurine_S-MeTrfase"/>
</dbReference>
<proteinExistence type="inferred from homology"/>
<dbReference type="STRING" id="1085623.GNIT_3613"/>
<keyword evidence="5 9" id="KW-0963">Cytoplasm</keyword>
<dbReference type="GO" id="GO:0010038">
    <property type="term" value="P:response to metal ion"/>
    <property type="evidence" value="ECO:0007669"/>
    <property type="project" value="InterPro"/>
</dbReference>